<keyword evidence="5" id="KW-0808">Transferase</keyword>
<dbReference type="Gene3D" id="1.20.1050.10">
    <property type="match status" value="1"/>
</dbReference>
<dbReference type="EMBL" id="BBXM02000004">
    <property type="protein sequence ID" value="GIC90344.1"/>
    <property type="molecule type" value="Genomic_DNA"/>
</dbReference>
<dbReference type="InterPro" id="IPR010987">
    <property type="entry name" value="Glutathione-S-Trfase_C-like"/>
</dbReference>
<comment type="similarity">
    <text evidence="1 2">Belongs to the GST superfamily.</text>
</comment>
<dbReference type="SFLD" id="SFLDG01151">
    <property type="entry name" value="Main.2:_Nu-like"/>
    <property type="match status" value="1"/>
</dbReference>
<dbReference type="Proteomes" id="UP000465221">
    <property type="component" value="Unassembled WGS sequence"/>
</dbReference>
<dbReference type="InterPro" id="IPR036282">
    <property type="entry name" value="Glutathione-S-Trfase_C_sf"/>
</dbReference>
<dbReference type="InterPro" id="IPR004045">
    <property type="entry name" value="Glutathione_S-Trfase_N"/>
</dbReference>
<reference evidence="7" key="4">
    <citation type="submission" date="2021-01" db="EMBL/GenBank/DDBJ databases">
        <title>Pan-genome distribution and transcriptional activeness of fungal secondary metabolism genes in Aspergillus section Fumigati.</title>
        <authorList>
            <person name="Takahashi H."/>
            <person name="Umemura M."/>
            <person name="Ninomiya A."/>
            <person name="Kusuya Y."/>
            <person name="Urayama S."/>
            <person name="Shimizu M."/>
            <person name="Watanabe A."/>
            <person name="Kamei K."/>
            <person name="Yaguchi T."/>
            <person name="Hagiwara D."/>
        </authorList>
    </citation>
    <scope>NUCLEOTIDE SEQUENCE</scope>
    <source>
        <strain evidence="7">IFM 46973</strain>
    </source>
</reference>
<dbReference type="Pfam" id="PF00043">
    <property type="entry name" value="GST_C"/>
    <property type="match status" value="1"/>
</dbReference>
<dbReference type="RefSeq" id="XP_043147610.1">
    <property type="nucleotide sequence ID" value="XM_043291675.1"/>
</dbReference>
<dbReference type="InterPro" id="IPR036249">
    <property type="entry name" value="Thioredoxin-like_sf"/>
</dbReference>
<dbReference type="EMBL" id="BLKG01000158">
    <property type="protein sequence ID" value="GFF97649.1"/>
    <property type="molecule type" value="Genomic_DNA"/>
</dbReference>
<evidence type="ECO:0000256" key="1">
    <source>
        <dbReference type="ARBA" id="ARBA00007409"/>
    </source>
</evidence>
<dbReference type="PANTHER" id="PTHR44051">
    <property type="entry name" value="GLUTATHIONE S-TRANSFERASE-RELATED"/>
    <property type="match status" value="1"/>
</dbReference>
<evidence type="ECO:0000259" key="4">
    <source>
        <dbReference type="PROSITE" id="PS50405"/>
    </source>
</evidence>
<dbReference type="PROSITE" id="PS50405">
    <property type="entry name" value="GST_CTER"/>
    <property type="match status" value="1"/>
</dbReference>
<accession>A0A8H3PHV1</accession>
<dbReference type="PANTHER" id="PTHR44051:SF3">
    <property type="entry name" value="TRANSCRIPTIONAL REGULATOR URE2"/>
    <property type="match status" value="1"/>
</dbReference>
<reference evidence="7" key="1">
    <citation type="journal article" date="2015" name="Genome Announc.">
        <title>Draft Genome Sequence of the Pathogenic Filamentous Fungus Aspergillus udagawae Strain IFM 46973T.</title>
        <authorList>
            <person name="Kusuya Y."/>
            <person name="Takahashi-Nakaguchi A."/>
            <person name="Takahashi H."/>
            <person name="Yaguchi T."/>
        </authorList>
    </citation>
    <scope>NUCLEOTIDE SEQUENCE</scope>
    <source>
        <strain evidence="7">IFM 46973</strain>
    </source>
</reference>
<evidence type="ECO:0000313" key="7">
    <source>
        <dbReference type="EMBL" id="GIC90344.1"/>
    </source>
</evidence>
<dbReference type="GO" id="GO:0016740">
    <property type="term" value="F:transferase activity"/>
    <property type="evidence" value="ECO:0007669"/>
    <property type="project" value="UniProtKB-KW"/>
</dbReference>
<dbReference type="SUPFAM" id="SSF52833">
    <property type="entry name" value="Thioredoxin-like"/>
    <property type="match status" value="1"/>
</dbReference>
<dbReference type="SUPFAM" id="SSF47616">
    <property type="entry name" value="GST C-terminal domain-like"/>
    <property type="match status" value="1"/>
</dbReference>
<feature type="domain" description="GST C-terminal" evidence="4">
    <location>
        <begin position="89"/>
        <end position="222"/>
    </location>
</feature>
<protein>
    <submittedName>
        <fullName evidence="5">Glutathione S-transferase 1</fullName>
    </submittedName>
    <submittedName>
        <fullName evidence="7">Glutathione S-transferase, nitrogen catabolite repression regulator</fullName>
    </submittedName>
</protein>
<evidence type="ECO:0000313" key="6">
    <source>
        <dbReference type="EMBL" id="GFF97649.1"/>
    </source>
</evidence>
<dbReference type="InterPro" id="IPR040079">
    <property type="entry name" value="Glutathione_S-Trfase"/>
</dbReference>
<name>A0A8H3PHV1_9EURO</name>
<evidence type="ECO:0000313" key="5">
    <source>
        <dbReference type="EMBL" id="GFF49895.1"/>
    </source>
</evidence>
<proteinExistence type="inferred from homology"/>
<evidence type="ECO:0000313" key="8">
    <source>
        <dbReference type="Proteomes" id="UP000465221"/>
    </source>
</evidence>
<dbReference type="CDD" id="cd03048">
    <property type="entry name" value="GST_N_Ure2p_like"/>
    <property type="match status" value="1"/>
</dbReference>
<dbReference type="AlphaFoldDB" id="A0A8H3PHV1"/>
<sequence>MLPVVLYSHPYGPNPWKVAIIMEELGLPYETRFVNFTEVKQEPYINLNPNGRLPAIEDPNNAITLFESGAIVEYLVDNYDPENAIQYIDLHRKYEARAWLHFQMSGQGPYYGQAGWFARFAPERIPLAIERYGNEIRRVTSVLNNVLRNREWLVGDKCTYADLSFMPWQRWAKRYATDPETLDEEFPHAAAWFKRLSERPSVRKAFGDQDTAIEKAEKEKTAI</sequence>
<keyword evidence="9" id="KW-1185">Reference proteome</keyword>
<dbReference type="Proteomes" id="UP000465266">
    <property type="component" value="Unassembled WGS sequence"/>
</dbReference>
<reference evidence="5 8" key="2">
    <citation type="submission" date="2020-01" db="EMBL/GenBank/DDBJ databases">
        <title>Draft genome sequence of Aspergillus udagawae IFM 46972.</title>
        <authorList>
            <person name="Takahashi H."/>
            <person name="Yaguchi T."/>
        </authorList>
    </citation>
    <scope>NUCLEOTIDE SEQUENCE [LARGE SCALE GENOMIC DNA]</scope>
    <source>
        <strain evidence="5 8">IFM 46972</strain>
    </source>
</reference>
<evidence type="ECO:0000259" key="3">
    <source>
        <dbReference type="PROSITE" id="PS50404"/>
    </source>
</evidence>
<feature type="domain" description="GST N-terminal" evidence="3">
    <location>
        <begin position="2"/>
        <end position="83"/>
    </location>
</feature>
<organism evidence="5 8">
    <name type="scientific">Aspergillus udagawae</name>
    <dbReference type="NCBI Taxonomy" id="91492"/>
    <lineage>
        <taxon>Eukaryota</taxon>
        <taxon>Fungi</taxon>
        <taxon>Dikarya</taxon>
        <taxon>Ascomycota</taxon>
        <taxon>Pezizomycotina</taxon>
        <taxon>Eurotiomycetes</taxon>
        <taxon>Eurotiomycetidae</taxon>
        <taxon>Eurotiales</taxon>
        <taxon>Aspergillaceae</taxon>
        <taxon>Aspergillus</taxon>
        <taxon>Aspergillus subgen. Fumigati</taxon>
    </lineage>
</organism>
<dbReference type="GeneID" id="66994255"/>
<evidence type="ECO:0000256" key="2">
    <source>
        <dbReference type="RuleBase" id="RU003494"/>
    </source>
</evidence>
<evidence type="ECO:0000313" key="9">
    <source>
        <dbReference type="Proteomes" id="UP000465266"/>
    </source>
</evidence>
<dbReference type="Proteomes" id="UP000036893">
    <property type="component" value="Unassembled WGS sequence"/>
</dbReference>
<comment type="caution">
    <text evidence="5">The sequence shown here is derived from an EMBL/GenBank/DDBJ whole genome shotgun (WGS) entry which is preliminary data.</text>
</comment>
<dbReference type="SFLD" id="SFLDG00358">
    <property type="entry name" value="Main_(cytGST)"/>
    <property type="match status" value="1"/>
</dbReference>
<dbReference type="Gene3D" id="3.40.30.10">
    <property type="entry name" value="Glutaredoxin"/>
    <property type="match status" value="1"/>
</dbReference>
<reference evidence="6 9" key="3">
    <citation type="submission" date="2020-01" db="EMBL/GenBank/DDBJ databases">
        <title>Draft genome sequence of Aspergillus udagawae IFM 53868.</title>
        <authorList>
            <person name="Takahashi H."/>
            <person name="Yaguchi T."/>
        </authorList>
    </citation>
    <scope>NUCLEOTIDE SEQUENCE [LARGE SCALE GENOMIC DNA]</scope>
    <source>
        <strain evidence="6 9">IFM 53868</strain>
    </source>
</reference>
<dbReference type="InterPro" id="IPR004046">
    <property type="entry name" value="GST_C"/>
</dbReference>
<dbReference type="EMBL" id="BLKC01000081">
    <property type="protein sequence ID" value="GFF49895.1"/>
    <property type="molecule type" value="Genomic_DNA"/>
</dbReference>
<gene>
    <name evidence="7" type="ORF">Aud_006778</name>
    <name evidence="5" type="ORF">IFM46972_08913</name>
    <name evidence="6" type="ORF">IFM53868_09270</name>
</gene>
<dbReference type="Pfam" id="PF02798">
    <property type="entry name" value="GST_N"/>
    <property type="match status" value="1"/>
</dbReference>
<dbReference type="SFLD" id="SFLDS00019">
    <property type="entry name" value="Glutathione_Transferase_(cytos"/>
    <property type="match status" value="1"/>
</dbReference>
<dbReference type="PROSITE" id="PS50404">
    <property type="entry name" value="GST_NTER"/>
    <property type="match status" value="1"/>
</dbReference>